<dbReference type="InterPro" id="IPR000794">
    <property type="entry name" value="Beta-ketoacyl_synthase"/>
</dbReference>
<dbReference type="AlphaFoldDB" id="A0A7W7PGL1"/>
<feature type="domain" description="Beta-ketoacyl synthase-like N-terminal" evidence="2">
    <location>
        <begin position="10"/>
        <end position="230"/>
    </location>
</feature>
<proteinExistence type="predicted"/>
<dbReference type="EC" id="2.3.1.179" evidence="3"/>
<reference evidence="3 4" key="1">
    <citation type="submission" date="2020-08" db="EMBL/GenBank/DDBJ databases">
        <title>Genomic Encyclopedia of Type Strains, Phase III (KMG-III): the genomes of soil and plant-associated and newly described type strains.</title>
        <authorList>
            <person name="Whitman W."/>
        </authorList>
    </citation>
    <scope>NUCLEOTIDE SEQUENCE [LARGE SCALE GENOMIC DNA]</scope>
    <source>
        <strain evidence="3 4">CECT 3265</strain>
    </source>
</reference>
<dbReference type="GO" id="GO:0004315">
    <property type="term" value="F:3-oxoacyl-[acyl-carrier-protein] synthase activity"/>
    <property type="evidence" value="ECO:0007669"/>
    <property type="project" value="UniProtKB-EC"/>
</dbReference>
<dbReference type="RefSeq" id="WP_184738992.1">
    <property type="nucleotide sequence ID" value="NZ_BMRW01000014.1"/>
</dbReference>
<dbReference type="Proteomes" id="UP000556436">
    <property type="component" value="Unassembled WGS sequence"/>
</dbReference>
<sequence length="367" mass="37504">MSAATASRPVITAWSAVSPYGIGAQALTEGLRAGRATSAPVDTERWGVPEGDAHLVPGFEVREVLGKKGTRSMDRVTGLAVTTVGALLEQPQADRDRETGDRAALVLGTTTGSVASMMDFTRSSLVGARPFDVDPAQMPNAVMNCAAGQCAIWYGMRGPNTTLAGGRTASLSAVNYATRLLSSGRAESVLCGAAEEFSSARYWLERHSRESGGEDPALGEGCAMLLIQPADACSPERPALAEILAVESRVAFGDDLRATLEACVRSALVASGGSAEEVWAAGHSEAPGAAGVVEREVLASVVGDRALERVPGVGTLGDVSAASGAFQIAMLLATADGDAEAAGRLAVATSVDRDGSLSCAVLRLAAS</sequence>
<dbReference type="EMBL" id="JACHJG010000016">
    <property type="protein sequence ID" value="MBB4890076.1"/>
    <property type="molecule type" value="Genomic_DNA"/>
</dbReference>
<evidence type="ECO:0000313" key="4">
    <source>
        <dbReference type="Proteomes" id="UP000556436"/>
    </source>
</evidence>
<dbReference type="Gene3D" id="3.40.47.10">
    <property type="match status" value="1"/>
</dbReference>
<keyword evidence="3" id="KW-0012">Acyltransferase</keyword>
<comment type="caution">
    <text evidence="3">The sequence shown here is derived from an EMBL/GenBank/DDBJ whole genome shotgun (WGS) entry which is preliminary data.</text>
</comment>
<dbReference type="GO" id="GO:0006633">
    <property type="term" value="P:fatty acid biosynthetic process"/>
    <property type="evidence" value="ECO:0007669"/>
    <property type="project" value="TreeGrafter"/>
</dbReference>
<dbReference type="GO" id="GO:0005829">
    <property type="term" value="C:cytosol"/>
    <property type="evidence" value="ECO:0007669"/>
    <property type="project" value="TreeGrafter"/>
</dbReference>
<dbReference type="Pfam" id="PF00109">
    <property type="entry name" value="ketoacyl-synt"/>
    <property type="match status" value="1"/>
</dbReference>
<evidence type="ECO:0000313" key="3">
    <source>
        <dbReference type="EMBL" id="MBB4890076.1"/>
    </source>
</evidence>
<keyword evidence="4" id="KW-1185">Reference proteome</keyword>
<dbReference type="PANTHER" id="PTHR11712:SF321">
    <property type="entry name" value="3-OXOACYL-[ACYL-CARRIER-PROTEIN] SYNTHASE 2"/>
    <property type="match status" value="1"/>
</dbReference>
<gene>
    <name evidence="3" type="ORF">FHS38_006154</name>
</gene>
<accession>A0A7W7PGL1</accession>
<dbReference type="InterPro" id="IPR016039">
    <property type="entry name" value="Thiolase-like"/>
</dbReference>
<organism evidence="3 4">
    <name type="scientific">Streptomyces netropsis</name>
    <name type="common">Streptoverticillium netropsis</name>
    <dbReference type="NCBI Taxonomy" id="55404"/>
    <lineage>
        <taxon>Bacteria</taxon>
        <taxon>Bacillati</taxon>
        <taxon>Actinomycetota</taxon>
        <taxon>Actinomycetes</taxon>
        <taxon>Kitasatosporales</taxon>
        <taxon>Streptomycetaceae</taxon>
        <taxon>Streptomyces</taxon>
    </lineage>
</organism>
<dbReference type="InterPro" id="IPR014030">
    <property type="entry name" value="Ketoacyl_synth_N"/>
</dbReference>
<dbReference type="PANTHER" id="PTHR11712">
    <property type="entry name" value="POLYKETIDE SYNTHASE-RELATED"/>
    <property type="match status" value="1"/>
</dbReference>
<name>A0A7W7PGL1_STRNE</name>
<protein>
    <submittedName>
        <fullName evidence="3">3-oxoacyl-[acyl-carrier-protein] synthase II</fullName>
        <ecNumber evidence="3">2.3.1.179</ecNumber>
    </submittedName>
</protein>
<keyword evidence="1 3" id="KW-0808">Transferase</keyword>
<dbReference type="SUPFAM" id="SSF53901">
    <property type="entry name" value="Thiolase-like"/>
    <property type="match status" value="1"/>
</dbReference>
<evidence type="ECO:0000259" key="2">
    <source>
        <dbReference type="Pfam" id="PF00109"/>
    </source>
</evidence>
<evidence type="ECO:0000256" key="1">
    <source>
        <dbReference type="ARBA" id="ARBA00022679"/>
    </source>
</evidence>